<sequence>MGKVSKGILLLTVFGLMFTSAVGCATQQKPESRQQMNRTQPVRDQADLRTTPRTPAPAPDRNADRTRMGQNMRVADDVADSITRLKSIDSATVMVTDRTAYVGVMMNENYKGKMTSKIKDQVSKQVRKVDPSVDRVFVSANPGFVKRLGDYARDVRNGHPISGLLQGFSDLVQRTFPDAR</sequence>
<protein>
    <recommendedName>
        <fullName evidence="5">Sporulation lipoprotein, YhcN/YlaJ family</fullName>
    </recommendedName>
</protein>
<dbReference type="PROSITE" id="PS51257">
    <property type="entry name" value="PROKAR_LIPOPROTEIN"/>
    <property type="match status" value="1"/>
</dbReference>
<reference evidence="4" key="1">
    <citation type="journal article" date="2019" name="Int. J. Syst. Evol. Microbiol.">
        <title>The Global Catalogue of Microorganisms (GCM) 10K type strain sequencing project: providing services to taxonomists for standard genome sequencing and annotation.</title>
        <authorList>
            <consortium name="The Broad Institute Genomics Platform"/>
            <consortium name="The Broad Institute Genome Sequencing Center for Infectious Disease"/>
            <person name="Wu L."/>
            <person name="Ma J."/>
        </authorList>
    </citation>
    <scope>NUCLEOTIDE SEQUENCE [LARGE SCALE GENOMIC DNA]</scope>
    <source>
        <strain evidence="4">CGMCC 1.12404</strain>
    </source>
</reference>
<feature type="compositionally biased region" description="Polar residues" evidence="1">
    <location>
        <begin position="27"/>
        <end position="42"/>
    </location>
</feature>
<feature type="signal peptide" evidence="2">
    <location>
        <begin position="1"/>
        <end position="25"/>
    </location>
</feature>
<dbReference type="InterPro" id="IPR019076">
    <property type="entry name" value="Spore_lipoprot_YhcN/YlaJ-like"/>
</dbReference>
<evidence type="ECO:0000256" key="2">
    <source>
        <dbReference type="SAM" id="SignalP"/>
    </source>
</evidence>
<dbReference type="InterPro" id="IPR014247">
    <property type="entry name" value="Spore_lipoprot_YhcN/YlaJ"/>
</dbReference>
<keyword evidence="4" id="KW-1185">Reference proteome</keyword>
<evidence type="ECO:0000313" key="4">
    <source>
        <dbReference type="Proteomes" id="UP000617979"/>
    </source>
</evidence>
<dbReference type="RefSeq" id="WP_188429746.1">
    <property type="nucleotide sequence ID" value="NZ_BMEX01000002.1"/>
</dbReference>
<evidence type="ECO:0000256" key="1">
    <source>
        <dbReference type="SAM" id="MobiDB-lite"/>
    </source>
</evidence>
<dbReference type="NCBIfam" id="TIGR02898">
    <property type="entry name" value="spore_YhcN_YlaJ"/>
    <property type="match status" value="1"/>
</dbReference>
<organism evidence="3 4">
    <name type="scientific">Kroppenstedtia guangzhouensis</name>
    <dbReference type="NCBI Taxonomy" id="1274356"/>
    <lineage>
        <taxon>Bacteria</taxon>
        <taxon>Bacillati</taxon>
        <taxon>Bacillota</taxon>
        <taxon>Bacilli</taxon>
        <taxon>Bacillales</taxon>
        <taxon>Thermoactinomycetaceae</taxon>
        <taxon>Kroppenstedtia</taxon>
    </lineage>
</organism>
<name>A0ABQ1G3R5_9BACL</name>
<dbReference type="EMBL" id="BMEX01000002">
    <property type="protein sequence ID" value="GGA36022.1"/>
    <property type="molecule type" value="Genomic_DNA"/>
</dbReference>
<feature type="region of interest" description="Disordered" evidence="1">
    <location>
        <begin position="27"/>
        <end position="68"/>
    </location>
</feature>
<dbReference type="Proteomes" id="UP000617979">
    <property type="component" value="Unassembled WGS sequence"/>
</dbReference>
<evidence type="ECO:0000313" key="3">
    <source>
        <dbReference type="EMBL" id="GGA36022.1"/>
    </source>
</evidence>
<dbReference type="Pfam" id="PF09580">
    <property type="entry name" value="Spore_YhcN_YlaJ"/>
    <property type="match status" value="1"/>
</dbReference>
<keyword evidence="2" id="KW-0732">Signal</keyword>
<proteinExistence type="predicted"/>
<comment type="caution">
    <text evidence="3">The sequence shown here is derived from an EMBL/GenBank/DDBJ whole genome shotgun (WGS) entry which is preliminary data.</text>
</comment>
<gene>
    <name evidence="3" type="ORF">GCM10007416_06120</name>
</gene>
<evidence type="ECO:0008006" key="5">
    <source>
        <dbReference type="Google" id="ProtNLM"/>
    </source>
</evidence>
<accession>A0ABQ1G3R5</accession>
<feature type="chain" id="PRO_5045356657" description="Sporulation lipoprotein, YhcN/YlaJ family" evidence="2">
    <location>
        <begin position="26"/>
        <end position="180"/>
    </location>
</feature>